<protein>
    <submittedName>
        <fullName evidence="2">Uncharacterized protein</fullName>
    </submittedName>
</protein>
<dbReference type="AlphaFoldDB" id="A0AA38IJF0"/>
<evidence type="ECO:0000313" key="3">
    <source>
        <dbReference type="Proteomes" id="UP001168821"/>
    </source>
</evidence>
<organism evidence="2 3">
    <name type="scientific">Zophobas morio</name>
    <dbReference type="NCBI Taxonomy" id="2755281"/>
    <lineage>
        <taxon>Eukaryota</taxon>
        <taxon>Metazoa</taxon>
        <taxon>Ecdysozoa</taxon>
        <taxon>Arthropoda</taxon>
        <taxon>Hexapoda</taxon>
        <taxon>Insecta</taxon>
        <taxon>Pterygota</taxon>
        <taxon>Neoptera</taxon>
        <taxon>Endopterygota</taxon>
        <taxon>Coleoptera</taxon>
        <taxon>Polyphaga</taxon>
        <taxon>Cucujiformia</taxon>
        <taxon>Tenebrionidae</taxon>
        <taxon>Zophobas</taxon>
    </lineage>
</organism>
<name>A0AA38IJF0_9CUCU</name>
<feature type="transmembrane region" description="Helical" evidence="1">
    <location>
        <begin position="48"/>
        <end position="67"/>
    </location>
</feature>
<proteinExistence type="predicted"/>
<evidence type="ECO:0000256" key="1">
    <source>
        <dbReference type="SAM" id="Phobius"/>
    </source>
</evidence>
<keyword evidence="3" id="KW-1185">Reference proteome</keyword>
<gene>
    <name evidence="2" type="ORF">Zmor_009693</name>
</gene>
<sequence>MIRTTNVSAKSVRRKVSLGLFCCNRDVSNVVRPEPMDLVQEVRTHPSIIIIIIGFMATVASAIYVCINKNHIPRDKRDRDYHEIDADGQRVSIISDYSTNGEYTFYRGSPSSSRTTFL</sequence>
<keyword evidence="1" id="KW-1133">Transmembrane helix</keyword>
<reference evidence="2" key="1">
    <citation type="journal article" date="2023" name="G3 (Bethesda)">
        <title>Whole genome assemblies of Zophobas morio and Tenebrio molitor.</title>
        <authorList>
            <person name="Kaur S."/>
            <person name="Stinson S.A."/>
            <person name="diCenzo G.C."/>
        </authorList>
    </citation>
    <scope>NUCLEOTIDE SEQUENCE</scope>
    <source>
        <strain evidence="2">QUZm001</strain>
    </source>
</reference>
<keyword evidence="1" id="KW-0812">Transmembrane</keyword>
<keyword evidence="1" id="KW-0472">Membrane</keyword>
<accession>A0AA38IJF0</accession>
<evidence type="ECO:0000313" key="2">
    <source>
        <dbReference type="EMBL" id="KAJ3657917.1"/>
    </source>
</evidence>
<dbReference type="Proteomes" id="UP001168821">
    <property type="component" value="Unassembled WGS sequence"/>
</dbReference>
<dbReference type="EMBL" id="JALNTZ010000003">
    <property type="protein sequence ID" value="KAJ3657917.1"/>
    <property type="molecule type" value="Genomic_DNA"/>
</dbReference>
<comment type="caution">
    <text evidence="2">The sequence shown here is derived from an EMBL/GenBank/DDBJ whole genome shotgun (WGS) entry which is preliminary data.</text>
</comment>